<evidence type="ECO:0000256" key="3">
    <source>
        <dbReference type="ARBA" id="ARBA00022676"/>
    </source>
</evidence>
<evidence type="ECO:0000313" key="12">
    <source>
        <dbReference type="Proteomes" id="UP000284403"/>
    </source>
</evidence>
<evidence type="ECO:0000256" key="4">
    <source>
        <dbReference type="ARBA" id="ARBA00022679"/>
    </source>
</evidence>
<dbReference type="GeneID" id="40316433"/>
<evidence type="ECO:0000313" key="11">
    <source>
        <dbReference type="EMBL" id="RNF23408.1"/>
    </source>
</evidence>
<comment type="subcellular location">
    <subcellularLocation>
        <location evidence="1 10">Golgi apparatus membrane</location>
        <topology evidence="1 10">Single-pass type II membrane protein</topology>
    </subcellularLocation>
</comment>
<accession>A0A422Q0A6</accession>
<sequence length="252" mass="28637">MLVLYVLGRNPVHGYNYSAALLEEAALWNDVVALPMNEGRVTTNKTIGGNGYWGSEAEIGLSRKTYFWLELALHMFPTVPYLAKGDDDMFLRVPQFLADLPTLPRRGLYWGLLLTSAAKVRYASGLCVTLARDVAQHVVSYARLRRAVLRPEDTADSEYEALIMLNEDVMMGRAIEWSRYAPVVYAREKVCSFHDATEGRFYRPTTANSVVVHHLRESDYGELMDRFGNDTAPAARVFRRGSRCHLHFPCRR</sequence>
<organism evidence="11 12">
    <name type="scientific">Trypanosoma conorhini</name>
    <dbReference type="NCBI Taxonomy" id="83891"/>
    <lineage>
        <taxon>Eukaryota</taxon>
        <taxon>Discoba</taxon>
        <taxon>Euglenozoa</taxon>
        <taxon>Kinetoplastea</taxon>
        <taxon>Metakinetoplastina</taxon>
        <taxon>Trypanosomatida</taxon>
        <taxon>Trypanosomatidae</taxon>
        <taxon>Trypanosoma</taxon>
    </lineage>
</organism>
<evidence type="ECO:0000256" key="8">
    <source>
        <dbReference type="ARBA" id="ARBA00023034"/>
    </source>
</evidence>
<keyword evidence="3 10" id="KW-0328">Glycosyltransferase</keyword>
<comment type="similarity">
    <text evidence="2 10">Belongs to the glycosyltransferase 31 family.</text>
</comment>
<evidence type="ECO:0000256" key="7">
    <source>
        <dbReference type="ARBA" id="ARBA00022989"/>
    </source>
</evidence>
<dbReference type="EC" id="2.4.1.-" evidence="10"/>
<dbReference type="EMBL" id="MKKU01000118">
    <property type="protein sequence ID" value="RNF23408.1"/>
    <property type="molecule type" value="Genomic_DNA"/>
</dbReference>
<dbReference type="GO" id="GO:0000139">
    <property type="term" value="C:Golgi membrane"/>
    <property type="evidence" value="ECO:0007669"/>
    <property type="project" value="UniProtKB-SubCell"/>
</dbReference>
<keyword evidence="7" id="KW-1133">Transmembrane helix</keyword>
<dbReference type="PANTHER" id="PTHR11214">
    <property type="entry name" value="BETA-1,3-N-ACETYLGLUCOSAMINYLTRANSFERASE"/>
    <property type="match status" value="1"/>
</dbReference>
<dbReference type="Proteomes" id="UP000284403">
    <property type="component" value="Unassembled WGS sequence"/>
</dbReference>
<dbReference type="OrthoDB" id="250117at2759"/>
<keyword evidence="8 10" id="KW-0333">Golgi apparatus</keyword>
<evidence type="ECO:0000256" key="6">
    <source>
        <dbReference type="ARBA" id="ARBA00022968"/>
    </source>
</evidence>
<evidence type="ECO:0000256" key="10">
    <source>
        <dbReference type="RuleBase" id="RU363063"/>
    </source>
</evidence>
<name>A0A422Q0A6_9TRYP</name>
<keyword evidence="9" id="KW-0472">Membrane</keyword>
<gene>
    <name evidence="11" type="ORF">Tco025E_02822</name>
</gene>
<dbReference type="PANTHER" id="PTHR11214:SF351">
    <property type="entry name" value="BETA-1,3-GALACTOSYLTRANSFERASE PVG3"/>
    <property type="match status" value="1"/>
</dbReference>
<evidence type="ECO:0000256" key="9">
    <source>
        <dbReference type="ARBA" id="ARBA00023136"/>
    </source>
</evidence>
<evidence type="ECO:0000256" key="2">
    <source>
        <dbReference type="ARBA" id="ARBA00008661"/>
    </source>
</evidence>
<dbReference type="GO" id="GO:0016758">
    <property type="term" value="F:hexosyltransferase activity"/>
    <property type="evidence" value="ECO:0007669"/>
    <property type="project" value="InterPro"/>
</dbReference>
<proteinExistence type="inferred from homology"/>
<comment type="caution">
    <text evidence="11">The sequence shown here is derived from an EMBL/GenBank/DDBJ whole genome shotgun (WGS) entry which is preliminary data.</text>
</comment>
<reference evidence="11 12" key="1">
    <citation type="journal article" date="2018" name="BMC Genomics">
        <title>Genomic comparison of Trypanosoma conorhini and Trypanosoma rangeli to Trypanosoma cruzi strains of high and low virulence.</title>
        <authorList>
            <person name="Bradwell K.R."/>
            <person name="Koparde V.N."/>
            <person name="Matveyev A.V."/>
            <person name="Serrano M.G."/>
            <person name="Alves J.M."/>
            <person name="Parikh H."/>
            <person name="Huang B."/>
            <person name="Lee V."/>
            <person name="Espinosa-Alvarez O."/>
            <person name="Ortiz P.A."/>
            <person name="Costa-Martins A.G."/>
            <person name="Teixeira M.M."/>
            <person name="Buck G.A."/>
        </authorList>
    </citation>
    <scope>NUCLEOTIDE SEQUENCE [LARGE SCALE GENOMIC DNA]</scope>
    <source>
        <strain evidence="11 12">025E</strain>
    </source>
</reference>
<dbReference type="AlphaFoldDB" id="A0A422Q0A6"/>
<dbReference type="InterPro" id="IPR002659">
    <property type="entry name" value="Glyco_trans_31"/>
</dbReference>
<dbReference type="RefSeq" id="XP_029230151.1">
    <property type="nucleotide sequence ID" value="XM_029369745.1"/>
</dbReference>
<protein>
    <recommendedName>
        <fullName evidence="10">Hexosyltransferase</fullName>
        <ecNumber evidence="10">2.4.1.-</ecNumber>
    </recommendedName>
</protein>
<evidence type="ECO:0000256" key="5">
    <source>
        <dbReference type="ARBA" id="ARBA00022692"/>
    </source>
</evidence>
<keyword evidence="4 11" id="KW-0808">Transferase</keyword>
<keyword evidence="6" id="KW-0735">Signal-anchor</keyword>
<keyword evidence="12" id="KW-1185">Reference proteome</keyword>
<keyword evidence="5" id="KW-0812">Transmembrane</keyword>
<evidence type="ECO:0000256" key="1">
    <source>
        <dbReference type="ARBA" id="ARBA00004323"/>
    </source>
</evidence>